<dbReference type="Proteomes" id="UP000236000">
    <property type="component" value="Unassembled WGS sequence"/>
</dbReference>
<name>A0A2N8HBR8_9BACT</name>
<protein>
    <recommendedName>
        <fullName evidence="4">DUF304 domain-containing protein</fullName>
    </recommendedName>
</protein>
<dbReference type="OrthoDB" id="199424at2"/>
<evidence type="ECO:0000313" key="2">
    <source>
        <dbReference type="EMBL" id="PNC17303.1"/>
    </source>
</evidence>
<dbReference type="RefSeq" id="WP_102715726.1">
    <property type="nucleotide sequence ID" value="NZ_PJKA01000013.1"/>
</dbReference>
<feature type="transmembrane region" description="Helical" evidence="1">
    <location>
        <begin position="44"/>
        <end position="62"/>
    </location>
</feature>
<comment type="caution">
    <text evidence="2">The sequence shown here is derived from an EMBL/GenBank/DDBJ whole genome shotgun (WGS) entry which is preliminary data.</text>
</comment>
<reference evidence="2 3" key="1">
    <citation type="journal article" date="2017" name="BMC Genomics">
        <title>Genome sequencing of 39 Akkermansia muciniphila isolates reveals its population structure, genomic and functional diverisity, and global distribution in mammalian gut microbiotas.</title>
        <authorList>
            <person name="Guo X."/>
            <person name="Li S."/>
            <person name="Zhang J."/>
            <person name="Wu F."/>
            <person name="Li X."/>
            <person name="Wu D."/>
            <person name="Zhang M."/>
            <person name="Ou Z."/>
            <person name="Jie Z."/>
            <person name="Yan Q."/>
            <person name="Li P."/>
            <person name="Yi J."/>
            <person name="Peng Y."/>
        </authorList>
    </citation>
    <scope>NUCLEOTIDE SEQUENCE [LARGE SCALE GENOMIC DNA]</scope>
    <source>
        <strain evidence="2 3">GP24</strain>
    </source>
</reference>
<dbReference type="AlphaFoldDB" id="A0A2N8HBR8"/>
<organism evidence="2 3">
    <name type="scientific">Akkermansia muciniphila</name>
    <dbReference type="NCBI Taxonomy" id="239935"/>
    <lineage>
        <taxon>Bacteria</taxon>
        <taxon>Pseudomonadati</taxon>
        <taxon>Verrucomicrobiota</taxon>
        <taxon>Verrucomicrobiia</taxon>
        <taxon>Verrucomicrobiales</taxon>
        <taxon>Akkermansiaceae</taxon>
        <taxon>Akkermansia</taxon>
    </lineage>
</organism>
<gene>
    <name evidence="2" type="ORF">CXU22_11865</name>
</gene>
<accession>A0A2N8HBR8</accession>
<dbReference type="EMBL" id="PJKA01000013">
    <property type="protein sequence ID" value="PNC17303.1"/>
    <property type="molecule type" value="Genomic_DNA"/>
</dbReference>
<proteinExistence type="predicted"/>
<keyword evidence="1" id="KW-0472">Membrane</keyword>
<sequence length="187" mass="21665">MSRHPRPIRSPEKILSAKLQAGEEILWTAHPEERLWTWTVVKRLLQGCMLLAVFITGTRWVWSHSGLAFLFLLLASLPVSYILLIFLIDFLAAPWLERPRRRNSLYAVTNQRLITIIKPNTLFITETVRTYPIRKLKYVHQKLHKNGTGHLILGYGRSRQFIIEDVPQPGEVADLLKNRIRKGIPPS</sequence>
<evidence type="ECO:0000313" key="3">
    <source>
        <dbReference type="Proteomes" id="UP000236000"/>
    </source>
</evidence>
<feature type="transmembrane region" description="Helical" evidence="1">
    <location>
        <begin position="68"/>
        <end position="92"/>
    </location>
</feature>
<keyword evidence="1" id="KW-1133">Transmembrane helix</keyword>
<evidence type="ECO:0008006" key="4">
    <source>
        <dbReference type="Google" id="ProtNLM"/>
    </source>
</evidence>
<keyword evidence="1" id="KW-0812">Transmembrane</keyword>
<evidence type="ECO:0000256" key="1">
    <source>
        <dbReference type="SAM" id="Phobius"/>
    </source>
</evidence>